<name>A0ABM8WTD4_9BURK</name>
<dbReference type="Pfam" id="PF19940">
    <property type="entry name" value="DUF6402"/>
    <property type="match status" value="1"/>
</dbReference>
<feature type="region of interest" description="Disordered" evidence="1">
    <location>
        <begin position="85"/>
        <end position="106"/>
    </location>
</feature>
<feature type="region of interest" description="Disordered" evidence="1">
    <location>
        <begin position="32"/>
        <end position="69"/>
    </location>
</feature>
<accession>A0ABM8WTD4</accession>
<reference evidence="2 3" key="1">
    <citation type="submission" date="2021-08" db="EMBL/GenBank/DDBJ databases">
        <authorList>
            <person name="Peeters C."/>
        </authorList>
    </citation>
    <scope>NUCLEOTIDE SEQUENCE [LARGE SCALE GENOMIC DNA]</scope>
    <source>
        <strain evidence="2 3">LMG 23992</strain>
    </source>
</reference>
<comment type="caution">
    <text evidence="2">The sequence shown here is derived from an EMBL/GenBank/DDBJ whole genome shotgun (WGS) entry which is preliminary data.</text>
</comment>
<dbReference type="InterPro" id="IPR045646">
    <property type="entry name" value="DUF6402"/>
</dbReference>
<evidence type="ECO:0000256" key="1">
    <source>
        <dbReference type="SAM" id="MobiDB-lite"/>
    </source>
</evidence>
<protein>
    <submittedName>
        <fullName evidence="2">Uncharacterized protein</fullName>
    </submittedName>
</protein>
<evidence type="ECO:0000313" key="2">
    <source>
        <dbReference type="EMBL" id="CAG9170724.1"/>
    </source>
</evidence>
<dbReference type="EMBL" id="CAJZAI010000003">
    <property type="protein sequence ID" value="CAG9170724.1"/>
    <property type="molecule type" value="Genomic_DNA"/>
</dbReference>
<sequence length="407" mass="47104">MTVDRKYPYFEKGLVLPRWKLKPEPAHCIAVDGEKFRLSTDHPPPKLRDQPPAPPTPKKPPEPKRPPKSLIEGFLEFKEWLNTPSPPKPAPALASAPPPPKSRVKPFDLLDIPGAMDRIDWPMSAKVMRKWFAGELNYCTTDADAARGINQHGQPFPPSMIDTTMFPLDWILQFPRAKEALKNLTDVSIHKEKAFETLRRMFRRYKPSPYYREGFKLCNEDINQYHQEFQFQLVRIDSEFPQKLAMFMRGAALPNGVFLDDLYGLLGAFTLNAAVGEHYFQLLRGNRARLEINDVCIYMRDVFTFHDRISTYFGVISGGSQYLGHWNKTGFVIVPKAVAMGEATQWEWPFEPFARDGMITERGIYYPIRNKDYRDWQLKHKQGGDLLLYSNMRRVKLSRPLTVEVAW</sequence>
<feature type="compositionally biased region" description="Pro residues" evidence="1">
    <location>
        <begin position="85"/>
        <end position="101"/>
    </location>
</feature>
<feature type="compositionally biased region" description="Basic and acidic residues" evidence="1">
    <location>
        <begin position="32"/>
        <end position="49"/>
    </location>
</feature>
<keyword evidence="3" id="KW-1185">Reference proteome</keyword>
<organism evidence="2 3">
    <name type="scientific">Cupriavidus laharis</name>
    <dbReference type="NCBI Taxonomy" id="151654"/>
    <lineage>
        <taxon>Bacteria</taxon>
        <taxon>Pseudomonadati</taxon>
        <taxon>Pseudomonadota</taxon>
        <taxon>Betaproteobacteria</taxon>
        <taxon>Burkholderiales</taxon>
        <taxon>Burkholderiaceae</taxon>
        <taxon>Cupriavidus</taxon>
    </lineage>
</organism>
<dbReference type="Proteomes" id="UP000727654">
    <property type="component" value="Unassembled WGS sequence"/>
</dbReference>
<gene>
    <name evidence="2" type="ORF">LMG23992_01766</name>
</gene>
<proteinExistence type="predicted"/>
<evidence type="ECO:0000313" key="3">
    <source>
        <dbReference type="Proteomes" id="UP000727654"/>
    </source>
</evidence>